<gene>
    <name evidence="10" type="ORF">NMOB1V02_LOCUS4802</name>
</gene>
<keyword evidence="11" id="KW-1185">Reference proteome</keyword>
<keyword evidence="5" id="KW-0805">Transcription regulation</keyword>
<keyword evidence="6" id="KW-0238">DNA-binding</keyword>
<keyword evidence="3" id="KW-0863">Zinc-finger</keyword>
<evidence type="ECO:0000256" key="7">
    <source>
        <dbReference type="ARBA" id="ARBA00023163"/>
    </source>
</evidence>
<dbReference type="PANTHER" id="PTHR13006">
    <property type="entry name" value="PAPILLOMAVIRUS REGULATORY FACTOR PRF-1"/>
    <property type="match status" value="1"/>
</dbReference>
<keyword evidence="8" id="KW-0539">Nucleus</keyword>
<dbReference type="GO" id="GO:0005634">
    <property type="term" value="C:nucleus"/>
    <property type="evidence" value="ECO:0007669"/>
    <property type="project" value="UniProtKB-SubCell"/>
</dbReference>
<sequence>MAYPEGMETSHLNRKRGVHLLLRSGGSAGAGNPGSTFVVTKPTVMKPVGNSLVLSPKEPPPDTILLSPQQMTDRGIGVMRDQQQEKLANNNNNNNIDDYEEEEQQKKHHMQQLEEREEEMDECAAAMVLMRLSCSPRSPGWVTNSRELEGSSWSDRLSPSSTASSSGIASYPDGTPSPPLPKEYSPAELDDDFEDSPKNSEDH</sequence>
<dbReference type="InterPro" id="IPR052253">
    <property type="entry name" value="CR1/CR2-DNA-binding_regulator"/>
</dbReference>
<evidence type="ECO:0000313" key="11">
    <source>
        <dbReference type="Proteomes" id="UP000678499"/>
    </source>
</evidence>
<keyword evidence="4" id="KW-0862">Zinc</keyword>
<dbReference type="Proteomes" id="UP000678499">
    <property type="component" value="Unassembled WGS sequence"/>
</dbReference>
<dbReference type="PANTHER" id="PTHR13006:SF9">
    <property type="entry name" value="GLUCOSE TRANSPORTER 4 ENHANCER FACTOR, ISOFORM G"/>
    <property type="match status" value="1"/>
</dbReference>
<evidence type="ECO:0000313" key="10">
    <source>
        <dbReference type="EMBL" id="CAD7277060.1"/>
    </source>
</evidence>
<organism evidence="10">
    <name type="scientific">Notodromas monacha</name>
    <dbReference type="NCBI Taxonomy" id="399045"/>
    <lineage>
        <taxon>Eukaryota</taxon>
        <taxon>Metazoa</taxon>
        <taxon>Ecdysozoa</taxon>
        <taxon>Arthropoda</taxon>
        <taxon>Crustacea</taxon>
        <taxon>Oligostraca</taxon>
        <taxon>Ostracoda</taxon>
        <taxon>Podocopa</taxon>
        <taxon>Podocopida</taxon>
        <taxon>Cypridocopina</taxon>
        <taxon>Cypridoidea</taxon>
        <taxon>Cyprididae</taxon>
        <taxon>Notodromas</taxon>
    </lineage>
</organism>
<evidence type="ECO:0000256" key="2">
    <source>
        <dbReference type="ARBA" id="ARBA00022723"/>
    </source>
</evidence>
<feature type="compositionally biased region" description="Low complexity" evidence="9">
    <location>
        <begin position="154"/>
        <end position="170"/>
    </location>
</feature>
<evidence type="ECO:0000256" key="8">
    <source>
        <dbReference type="ARBA" id="ARBA00023242"/>
    </source>
</evidence>
<keyword evidence="2" id="KW-0479">Metal-binding</keyword>
<keyword evidence="7" id="KW-0804">Transcription</keyword>
<evidence type="ECO:0000256" key="6">
    <source>
        <dbReference type="ARBA" id="ARBA00023125"/>
    </source>
</evidence>
<evidence type="ECO:0000256" key="5">
    <source>
        <dbReference type="ARBA" id="ARBA00023015"/>
    </source>
</evidence>
<evidence type="ECO:0000256" key="4">
    <source>
        <dbReference type="ARBA" id="ARBA00022833"/>
    </source>
</evidence>
<dbReference type="GO" id="GO:0003700">
    <property type="term" value="F:DNA-binding transcription factor activity"/>
    <property type="evidence" value="ECO:0007669"/>
    <property type="project" value="TreeGrafter"/>
</dbReference>
<comment type="subcellular location">
    <subcellularLocation>
        <location evidence="1">Nucleus</location>
    </subcellularLocation>
</comment>
<feature type="region of interest" description="Disordered" evidence="9">
    <location>
        <begin position="87"/>
        <end position="113"/>
    </location>
</feature>
<evidence type="ECO:0000256" key="3">
    <source>
        <dbReference type="ARBA" id="ARBA00022771"/>
    </source>
</evidence>
<protein>
    <submittedName>
        <fullName evidence="10">Uncharacterized protein</fullName>
    </submittedName>
</protein>
<dbReference type="GO" id="GO:0006357">
    <property type="term" value="P:regulation of transcription by RNA polymerase II"/>
    <property type="evidence" value="ECO:0007669"/>
    <property type="project" value="TreeGrafter"/>
</dbReference>
<reference evidence="10" key="1">
    <citation type="submission" date="2020-11" db="EMBL/GenBank/DDBJ databases">
        <authorList>
            <person name="Tran Van P."/>
        </authorList>
    </citation>
    <scope>NUCLEOTIDE SEQUENCE</scope>
</reference>
<dbReference type="AlphaFoldDB" id="A0A7R9BKL6"/>
<accession>A0A7R9BKL6</accession>
<dbReference type="GO" id="GO:0008270">
    <property type="term" value="F:zinc ion binding"/>
    <property type="evidence" value="ECO:0007669"/>
    <property type="project" value="UniProtKB-KW"/>
</dbReference>
<evidence type="ECO:0000256" key="1">
    <source>
        <dbReference type="ARBA" id="ARBA00004123"/>
    </source>
</evidence>
<dbReference type="EMBL" id="OA882824">
    <property type="protein sequence ID" value="CAD7277060.1"/>
    <property type="molecule type" value="Genomic_DNA"/>
</dbReference>
<evidence type="ECO:0000256" key="9">
    <source>
        <dbReference type="SAM" id="MobiDB-lite"/>
    </source>
</evidence>
<proteinExistence type="predicted"/>
<dbReference type="GO" id="GO:0000978">
    <property type="term" value="F:RNA polymerase II cis-regulatory region sequence-specific DNA binding"/>
    <property type="evidence" value="ECO:0007669"/>
    <property type="project" value="TreeGrafter"/>
</dbReference>
<feature type="region of interest" description="Disordered" evidence="9">
    <location>
        <begin position="135"/>
        <end position="203"/>
    </location>
</feature>
<name>A0A7R9BKL6_9CRUS</name>
<dbReference type="EMBL" id="CAJPEX010000787">
    <property type="protein sequence ID" value="CAG0917212.1"/>
    <property type="molecule type" value="Genomic_DNA"/>
</dbReference>